<dbReference type="Proteomes" id="UP000270411">
    <property type="component" value="Plasmid unnamed2"/>
</dbReference>
<accession>A0A3G8H9A6</accession>
<evidence type="ECO:0000313" key="1">
    <source>
        <dbReference type="EMBL" id="AZG17073.1"/>
    </source>
</evidence>
<sequence>MPQKGFTAIVNGLHIHAMRRTSTHDVQALQSEAQFYHVYRRDGRDGLTLLEKSLSFDSAMDYCLAPRTLH</sequence>
<dbReference type="AlphaFoldDB" id="A0A3G8H9A6"/>
<dbReference type="KEGG" id="cpau:EHF44_26655"/>
<protein>
    <submittedName>
        <fullName evidence="1">Uncharacterized protein</fullName>
    </submittedName>
</protein>
<organism evidence="1 2">
    <name type="scientific">Cupriavidus pauculus</name>
    <dbReference type="NCBI Taxonomy" id="82633"/>
    <lineage>
        <taxon>Bacteria</taxon>
        <taxon>Pseudomonadati</taxon>
        <taxon>Pseudomonadota</taxon>
        <taxon>Betaproteobacteria</taxon>
        <taxon>Burkholderiales</taxon>
        <taxon>Burkholderiaceae</taxon>
        <taxon>Cupriavidus</taxon>
    </lineage>
</organism>
<name>A0A3G8H9A6_9BURK</name>
<geneLocation type="plasmid" evidence="1">
    <name>unnamed2</name>
</geneLocation>
<dbReference type="OrthoDB" id="8966974at2"/>
<reference evidence="2" key="1">
    <citation type="submission" date="2018-11" db="EMBL/GenBank/DDBJ databases">
        <title>FDA dAtabase for Regulatory Grade micrObial Sequences (FDA-ARGOS): Supporting development and validation of Infectious Disease Dx tests.</title>
        <authorList>
            <person name="Goldberg B."/>
            <person name="Campos J."/>
            <person name="Tallon L."/>
            <person name="Sadzewicz L."/>
            <person name="Zhao X."/>
            <person name="Vavikolanu K."/>
            <person name="Mehta A."/>
            <person name="Aluvathingal J."/>
            <person name="Nadendla S."/>
            <person name="Geyer C."/>
            <person name="Nandy P."/>
            <person name="Yan Y."/>
            <person name="Sichtig H."/>
        </authorList>
    </citation>
    <scope>NUCLEOTIDE SEQUENCE [LARGE SCALE GENOMIC DNA]</scope>
    <source>
        <strain evidence="2">FDAARGOS_614</strain>
        <plasmid evidence="2">unnamed2</plasmid>
    </source>
</reference>
<evidence type="ECO:0000313" key="2">
    <source>
        <dbReference type="Proteomes" id="UP000270411"/>
    </source>
</evidence>
<keyword evidence="1" id="KW-0614">Plasmid</keyword>
<dbReference type="RefSeq" id="WP_124686802.1">
    <property type="nucleotide sequence ID" value="NZ_CP033971.1"/>
</dbReference>
<dbReference type="EMBL" id="CP033971">
    <property type="protein sequence ID" value="AZG17073.1"/>
    <property type="molecule type" value="Genomic_DNA"/>
</dbReference>
<gene>
    <name evidence="1" type="ORF">EHF44_26655</name>
</gene>
<proteinExistence type="predicted"/>